<feature type="compositionally biased region" description="Polar residues" evidence="1">
    <location>
        <begin position="281"/>
        <end position="291"/>
    </location>
</feature>
<dbReference type="OMA" id="KPACIAL"/>
<proteinExistence type="predicted"/>
<evidence type="ECO:0000256" key="1">
    <source>
        <dbReference type="SAM" id="MobiDB-lite"/>
    </source>
</evidence>
<feature type="region of interest" description="Disordered" evidence="1">
    <location>
        <begin position="265"/>
        <end position="291"/>
    </location>
</feature>
<dbReference type="STRING" id="742152.A0A2H3J664"/>
<dbReference type="EMBL" id="KB467909">
    <property type="protein sequence ID" value="PCH37155.1"/>
    <property type="molecule type" value="Genomic_DNA"/>
</dbReference>
<evidence type="ECO:0000313" key="2">
    <source>
        <dbReference type="EMBL" id="PCH37155.1"/>
    </source>
</evidence>
<dbReference type="OrthoDB" id="3061698at2759"/>
<protein>
    <submittedName>
        <fullName evidence="2">Uncharacterized protein</fullName>
    </submittedName>
</protein>
<feature type="compositionally biased region" description="Polar residues" evidence="1">
    <location>
        <begin position="229"/>
        <end position="240"/>
    </location>
</feature>
<evidence type="ECO:0000313" key="3">
    <source>
        <dbReference type="Proteomes" id="UP000218811"/>
    </source>
</evidence>
<keyword evidence="3" id="KW-1185">Reference proteome</keyword>
<feature type="region of interest" description="Disordered" evidence="1">
    <location>
        <begin position="31"/>
        <end position="60"/>
    </location>
</feature>
<name>A0A2H3J664_WOLCO</name>
<dbReference type="AlphaFoldDB" id="A0A2H3J664"/>
<sequence>MAKRPRTSLKKPVTPTVRRFLHAVFSRPPLSALSTQARSRTTNASPQIPQPPPQTSRTAEKPACIALQNEDRDEDAIVITALNVIPFCCHADLLMMSRAELLAVATTLNAKLPQVMHIDVGPVRSDTYIRNAIELLVGLRHETPNTPLPVKSISMYAPGRMLQSPDSPLETRDRSAISAAEPVLKGLKESLDEEAEEPERPQKKRRYHSEEGPGEKTSTPVGVERRVTRSQSQMHSTAAVQSKVRVLRARSQRIAEKKAMLGGYPDVTVNRGHSSARKTAGQRSQSAVLTSTPKRSRILVDADVNSIRGGRGRASAPMSLATGTGSPSLLVMKSMRMARGKKGAEESIGAGEVTFGIDGLTVAHTDGDSVMDITME</sequence>
<gene>
    <name evidence="2" type="ORF">WOLCODRAFT_140744</name>
</gene>
<reference evidence="2 3" key="1">
    <citation type="journal article" date="2012" name="Science">
        <title>The Paleozoic origin of enzymatic lignin decomposition reconstructed from 31 fungal genomes.</title>
        <authorList>
            <person name="Floudas D."/>
            <person name="Binder M."/>
            <person name="Riley R."/>
            <person name="Barry K."/>
            <person name="Blanchette R.A."/>
            <person name="Henrissat B."/>
            <person name="Martinez A.T."/>
            <person name="Otillar R."/>
            <person name="Spatafora J.W."/>
            <person name="Yadav J.S."/>
            <person name="Aerts A."/>
            <person name="Benoit I."/>
            <person name="Boyd A."/>
            <person name="Carlson A."/>
            <person name="Copeland A."/>
            <person name="Coutinho P.M."/>
            <person name="de Vries R.P."/>
            <person name="Ferreira P."/>
            <person name="Findley K."/>
            <person name="Foster B."/>
            <person name="Gaskell J."/>
            <person name="Glotzer D."/>
            <person name="Gorecki P."/>
            <person name="Heitman J."/>
            <person name="Hesse C."/>
            <person name="Hori C."/>
            <person name="Igarashi K."/>
            <person name="Jurgens J.A."/>
            <person name="Kallen N."/>
            <person name="Kersten P."/>
            <person name="Kohler A."/>
            <person name="Kuees U."/>
            <person name="Kumar T.K.A."/>
            <person name="Kuo A."/>
            <person name="LaButti K."/>
            <person name="Larrondo L.F."/>
            <person name="Lindquist E."/>
            <person name="Ling A."/>
            <person name="Lombard V."/>
            <person name="Lucas S."/>
            <person name="Lundell T."/>
            <person name="Martin R."/>
            <person name="McLaughlin D.J."/>
            <person name="Morgenstern I."/>
            <person name="Morin E."/>
            <person name="Murat C."/>
            <person name="Nagy L.G."/>
            <person name="Nolan M."/>
            <person name="Ohm R.A."/>
            <person name="Patyshakuliyeva A."/>
            <person name="Rokas A."/>
            <person name="Ruiz-Duenas F.J."/>
            <person name="Sabat G."/>
            <person name="Salamov A."/>
            <person name="Samejima M."/>
            <person name="Schmutz J."/>
            <person name="Slot J.C."/>
            <person name="St John F."/>
            <person name="Stenlid J."/>
            <person name="Sun H."/>
            <person name="Sun S."/>
            <person name="Syed K."/>
            <person name="Tsang A."/>
            <person name="Wiebenga A."/>
            <person name="Young D."/>
            <person name="Pisabarro A."/>
            <person name="Eastwood D.C."/>
            <person name="Martin F."/>
            <person name="Cullen D."/>
            <person name="Grigoriev I.V."/>
            <person name="Hibbett D.S."/>
        </authorList>
    </citation>
    <scope>NUCLEOTIDE SEQUENCE [LARGE SCALE GENOMIC DNA]</scope>
    <source>
        <strain evidence="2 3">MD-104</strain>
    </source>
</reference>
<feature type="region of interest" description="Disordered" evidence="1">
    <location>
        <begin position="187"/>
        <end position="244"/>
    </location>
</feature>
<dbReference type="Proteomes" id="UP000218811">
    <property type="component" value="Unassembled WGS sequence"/>
</dbReference>
<accession>A0A2H3J664</accession>
<organism evidence="2 3">
    <name type="scientific">Wolfiporia cocos (strain MD-104)</name>
    <name type="common">Brown rot fungus</name>
    <dbReference type="NCBI Taxonomy" id="742152"/>
    <lineage>
        <taxon>Eukaryota</taxon>
        <taxon>Fungi</taxon>
        <taxon>Dikarya</taxon>
        <taxon>Basidiomycota</taxon>
        <taxon>Agaricomycotina</taxon>
        <taxon>Agaricomycetes</taxon>
        <taxon>Polyporales</taxon>
        <taxon>Phaeolaceae</taxon>
        <taxon>Wolfiporia</taxon>
    </lineage>
</organism>
<feature type="compositionally biased region" description="Polar residues" evidence="1">
    <location>
        <begin position="32"/>
        <end position="45"/>
    </location>
</feature>